<comment type="catalytic activity">
    <reaction evidence="1">
        <text>ATP + protein L-histidine = ADP + protein N-phospho-L-histidine.</text>
        <dbReference type="EC" id="2.7.13.3"/>
    </reaction>
</comment>
<dbReference type="Pfam" id="PF00072">
    <property type="entry name" value="Response_reg"/>
    <property type="match status" value="2"/>
</dbReference>
<proteinExistence type="predicted"/>
<dbReference type="PANTHER" id="PTHR45339:SF1">
    <property type="entry name" value="HYBRID SIGNAL TRANSDUCTION HISTIDINE KINASE J"/>
    <property type="match status" value="1"/>
</dbReference>
<dbReference type="PANTHER" id="PTHR45339">
    <property type="entry name" value="HYBRID SIGNAL TRANSDUCTION HISTIDINE KINASE J"/>
    <property type="match status" value="1"/>
</dbReference>
<keyword evidence="4" id="KW-0902">Two-component regulatory system</keyword>
<feature type="modified residue" description="4-aspartylphosphate" evidence="5">
    <location>
        <position position="640"/>
    </location>
</feature>
<dbReference type="InterPro" id="IPR036890">
    <property type="entry name" value="HATPase_C_sf"/>
</dbReference>
<comment type="caution">
    <text evidence="9">The sequence shown here is derived from an EMBL/GenBank/DDBJ whole genome shotgun (WGS) entry which is preliminary data.</text>
</comment>
<evidence type="ECO:0000313" key="10">
    <source>
        <dbReference type="Proteomes" id="UP001461163"/>
    </source>
</evidence>
<dbReference type="PRINTS" id="PR00344">
    <property type="entry name" value="BCTRLSENSOR"/>
</dbReference>
<dbReference type="InterPro" id="IPR004358">
    <property type="entry name" value="Sig_transdc_His_kin-like_C"/>
</dbReference>
<gene>
    <name evidence="9" type="ORF">WNY77_16340</name>
</gene>
<dbReference type="CDD" id="cd17546">
    <property type="entry name" value="REC_hyHK_CKI1_RcsC-like"/>
    <property type="match status" value="1"/>
</dbReference>
<name>A0ABU9SYN5_9ALTE</name>
<dbReference type="Pfam" id="PF00512">
    <property type="entry name" value="HisKA"/>
    <property type="match status" value="1"/>
</dbReference>
<keyword evidence="3 5" id="KW-0597">Phosphoprotein</keyword>
<feature type="domain" description="Response regulatory" evidence="8">
    <location>
        <begin position="590"/>
        <end position="707"/>
    </location>
</feature>
<dbReference type="Pfam" id="PF02518">
    <property type="entry name" value="HATPase_c"/>
    <property type="match status" value="1"/>
</dbReference>
<dbReference type="Gene3D" id="3.30.565.10">
    <property type="entry name" value="Histidine kinase-like ATPase, C-terminal domain"/>
    <property type="match status" value="1"/>
</dbReference>
<dbReference type="PROSITE" id="PS50109">
    <property type="entry name" value="HIS_KIN"/>
    <property type="match status" value="1"/>
</dbReference>
<dbReference type="InterPro" id="IPR001789">
    <property type="entry name" value="Sig_transdc_resp-reg_receiver"/>
</dbReference>
<feature type="domain" description="Histidine kinase" evidence="7">
    <location>
        <begin position="345"/>
        <end position="571"/>
    </location>
</feature>
<dbReference type="EMBL" id="JBBMQS010000010">
    <property type="protein sequence ID" value="MEM5498982.1"/>
    <property type="molecule type" value="Genomic_DNA"/>
</dbReference>
<dbReference type="EC" id="2.7.13.3" evidence="2"/>
<dbReference type="SMART" id="SM00387">
    <property type="entry name" value="HATPase_c"/>
    <property type="match status" value="1"/>
</dbReference>
<dbReference type="InterPro" id="IPR003594">
    <property type="entry name" value="HATPase_dom"/>
</dbReference>
<keyword evidence="10" id="KW-1185">Reference proteome</keyword>
<dbReference type="Proteomes" id="UP001461163">
    <property type="component" value="Unassembled WGS sequence"/>
</dbReference>
<keyword evidence="6" id="KW-0472">Membrane</keyword>
<evidence type="ECO:0000259" key="8">
    <source>
        <dbReference type="PROSITE" id="PS50110"/>
    </source>
</evidence>
<organism evidence="9 10">
    <name type="scientific">Paraglaciecola mesophila</name>
    <dbReference type="NCBI Taxonomy" id="197222"/>
    <lineage>
        <taxon>Bacteria</taxon>
        <taxon>Pseudomonadati</taxon>
        <taxon>Pseudomonadota</taxon>
        <taxon>Gammaproteobacteria</taxon>
        <taxon>Alteromonadales</taxon>
        <taxon>Alteromonadaceae</taxon>
        <taxon>Paraglaciecola</taxon>
    </lineage>
</organism>
<reference evidence="9 10" key="1">
    <citation type="submission" date="2024-03" db="EMBL/GenBank/DDBJ databases">
        <title>Community enrichment and isolation of bacterial strains for fucoidan degradation.</title>
        <authorList>
            <person name="Sichert A."/>
        </authorList>
    </citation>
    <scope>NUCLEOTIDE SEQUENCE [LARGE SCALE GENOMIC DNA]</scope>
    <source>
        <strain evidence="9 10">AS12</strain>
    </source>
</reference>
<dbReference type="InterPro" id="IPR005467">
    <property type="entry name" value="His_kinase_dom"/>
</dbReference>
<dbReference type="PROSITE" id="PS50110">
    <property type="entry name" value="RESPONSE_REGULATORY"/>
    <property type="match status" value="2"/>
</dbReference>
<evidence type="ECO:0000256" key="4">
    <source>
        <dbReference type="ARBA" id="ARBA00023012"/>
    </source>
</evidence>
<feature type="modified residue" description="4-aspartylphosphate" evidence="5">
    <location>
        <position position="772"/>
    </location>
</feature>
<protein>
    <recommendedName>
        <fullName evidence="2">histidine kinase</fullName>
        <ecNumber evidence="2">2.7.13.3</ecNumber>
    </recommendedName>
</protein>
<dbReference type="Gene3D" id="1.10.287.130">
    <property type="match status" value="1"/>
</dbReference>
<evidence type="ECO:0000256" key="6">
    <source>
        <dbReference type="SAM" id="Phobius"/>
    </source>
</evidence>
<evidence type="ECO:0000256" key="5">
    <source>
        <dbReference type="PROSITE-ProRule" id="PRU00169"/>
    </source>
</evidence>
<keyword evidence="6" id="KW-0812">Transmembrane</keyword>
<dbReference type="SMART" id="SM00448">
    <property type="entry name" value="REC"/>
    <property type="match status" value="2"/>
</dbReference>
<dbReference type="SUPFAM" id="SSF47384">
    <property type="entry name" value="Homodimeric domain of signal transducing histidine kinase"/>
    <property type="match status" value="1"/>
</dbReference>
<dbReference type="InterPro" id="IPR011006">
    <property type="entry name" value="CheY-like_superfamily"/>
</dbReference>
<accession>A0ABU9SYN5</accession>
<dbReference type="Gene3D" id="3.40.50.2300">
    <property type="match status" value="2"/>
</dbReference>
<keyword evidence="6" id="KW-1133">Transmembrane helix</keyword>
<dbReference type="InterPro" id="IPR036097">
    <property type="entry name" value="HisK_dim/P_sf"/>
</dbReference>
<sequence length="842" mass="93501">MKYLASGKMANVVFWLTFVVGSAIGLLLFNQGVSSYRTQELNHAQQHLQQFVARYDVALQQTIERSTKLADAVHLNSPLKAAQLSQFIHLVYPKVNDVAEIYLFSDNVALPRFHYAPDTGLSQLVDELAPYIQPYLIAARKLGTTQVSPIIAAHNSAVKSPMIVVVNPIAEGVGEEKALNAVTFLITVHQVASLTDALPNEAGREHFAYILADHEQNHYVFPDNKMLDSAPSVDAKRTDIPDLNVPLNILGNQWQLWVYPPTRHVKPVDFIYYVYLALSIVGSFVVGFLLRYALQQHRKLYLQLLRQSREVKRVTHSLNDTEIALAASEKTAAWAVSGRTQFMTTLSHQIRTPVNGILGMTDLCMQTELSLKQQDYLRKITASAEHLNSVLGDLSDFALLESGELQLAEQPFSLHEIVDSLYAMLSKEAQDKGLVFNITLPHTVHCDLIGDRRRLSEIMLNLCINAIEQTSSGHIHLVISTDNQQTEQDSLLHDSDYTLNIMVTDTGAGINQEDINQLFSQGQPLKQNHNAGGRLGLTISQQLCQLMGGEIVVSSQLGIGSCFTASVKLKLNNLIITSPEKVMQLSAPQRIVVIDDNPISLTMLENALSIMGAEVATFQSASDALEALIENDQPDIILLDWVMPQVGGLAFLSRLQQLKVQITSRILVLTAYDAKSISRMTQQFSVERILSKPCRNEELFHIIENTEMIASEEDNSPLDGLVVLVAEDNMINQEIISELLQQEGAEVLLSNDGQHCIDELKRAEKVDIVLMDINMPVMNGLAALKVIRGELGMADLPIVALTANIFEQDKQQYIQAGMNEHLGKPYDRGEIVRCILRLTQKA</sequence>
<evidence type="ECO:0000256" key="2">
    <source>
        <dbReference type="ARBA" id="ARBA00012438"/>
    </source>
</evidence>
<dbReference type="RefSeq" id="WP_342882316.1">
    <property type="nucleotide sequence ID" value="NZ_JBBMQS010000010.1"/>
</dbReference>
<evidence type="ECO:0000256" key="1">
    <source>
        <dbReference type="ARBA" id="ARBA00000085"/>
    </source>
</evidence>
<dbReference type="InterPro" id="IPR003661">
    <property type="entry name" value="HisK_dim/P_dom"/>
</dbReference>
<evidence type="ECO:0000313" key="9">
    <source>
        <dbReference type="EMBL" id="MEM5498982.1"/>
    </source>
</evidence>
<feature type="transmembrane region" description="Helical" evidence="6">
    <location>
        <begin position="12"/>
        <end position="29"/>
    </location>
</feature>
<feature type="domain" description="Response regulatory" evidence="8">
    <location>
        <begin position="722"/>
        <end position="839"/>
    </location>
</feature>
<feature type="transmembrane region" description="Helical" evidence="6">
    <location>
        <begin position="270"/>
        <end position="294"/>
    </location>
</feature>
<evidence type="ECO:0000259" key="7">
    <source>
        <dbReference type="PROSITE" id="PS50109"/>
    </source>
</evidence>
<dbReference type="SUPFAM" id="SSF55874">
    <property type="entry name" value="ATPase domain of HSP90 chaperone/DNA topoisomerase II/histidine kinase"/>
    <property type="match status" value="1"/>
</dbReference>
<dbReference type="SUPFAM" id="SSF52172">
    <property type="entry name" value="CheY-like"/>
    <property type="match status" value="2"/>
</dbReference>
<dbReference type="CDD" id="cd00082">
    <property type="entry name" value="HisKA"/>
    <property type="match status" value="1"/>
</dbReference>
<dbReference type="SMART" id="SM00388">
    <property type="entry name" value="HisKA"/>
    <property type="match status" value="1"/>
</dbReference>
<evidence type="ECO:0000256" key="3">
    <source>
        <dbReference type="ARBA" id="ARBA00022553"/>
    </source>
</evidence>